<dbReference type="Gene3D" id="3.40.47.10">
    <property type="match status" value="1"/>
</dbReference>
<dbReference type="InterPro" id="IPR049551">
    <property type="entry name" value="PKS_DH_C"/>
</dbReference>
<dbReference type="PROSITE" id="PS52004">
    <property type="entry name" value="KS3_2"/>
    <property type="match status" value="1"/>
</dbReference>
<dbReference type="PANTHER" id="PTHR43775:SF37">
    <property type="entry name" value="SI:DKEY-61P9.11"/>
    <property type="match status" value="1"/>
</dbReference>
<keyword evidence="1" id="KW-0596">Phosphopantetheine</keyword>
<dbReference type="InterPro" id="IPR009081">
    <property type="entry name" value="PP-bd_ACP"/>
</dbReference>
<dbReference type="Pfam" id="PF00109">
    <property type="entry name" value="ketoacyl-synt"/>
    <property type="match status" value="1"/>
</dbReference>
<dbReference type="PROSITE" id="PS50075">
    <property type="entry name" value="CARRIER"/>
    <property type="match status" value="1"/>
</dbReference>
<feature type="domain" description="PKS/mFAS DH" evidence="9">
    <location>
        <begin position="895"/>
        <end position="1167"/>
    </location>
</feature>
<evidence type="ECO:0000256" key="6">
    <source>
        <dbReference type="PROSITE-ProRule" id="PRU01363"/>
    </source>
</evidence>
<keyword evidence="11" id="KW-1185">Reference proteome</keyword>
<dbReference type="Gene3D" id="3.10.129.110">
    <property type="entry name" value="Polyketide synthase dehydratase"/>
    <property type="match status" value="1"/>
</dbReference>
<feature type="domain" description="Carrier" evidence="7">
    <location>
        <begin position="1637"/>
        <end position="1711"/>
    </location>
</feature>
<dbReference type="EMBL" id="JTLZ01000008">
    <property type="protein sequence ID" value="KHO23838.1"/>
    <property type="molecule type" value="Genomic_DNA"/>
</dbReference>
<dbReference type="SMART" id="SM00826">
    <property type="entry name" value="PKS_DH"/>
    <property type="match status" value="1"/>
</dbReference>
<dbReference type="InterPro" id="IPR036291">
    <property type="entry name" value="NAD(P)-bd_dom_sf"/>
</dbReference>
<dbReference type="PANTHER" id="PTHR43775">
    <property type="entry name" value="FATTY ACID SYNTHASE"/>
    <property type="match status" value="1"/>
</dbReference>
<reference evidence="10 11" key="1">
    <citation type="submission" date="2014-11" db="EMBL/GenBank/DDBJ databases">
        <title>Mycobacterium setense Manresensis Genome.</title>
        <authorList>
            <person name="Rech G."/>
            <person name="Sumoy L."/>
        </authorList>
    </citation>
    <scope>NUCLEOTIDE SEQUENCE [LARGE SCALE GENOMIC DNA]</scope>
    <source>
        <strain evidence="10 11">Manresensis</strain>
    </source>
</reference>
<dbReference type="InterPro" id="IPR042104">
    <property type="entry name" value="PKS_dehydratase_sf"/>
</dbReference>
<dbReference type="CDD" id="cd00833">
    <property type="entry name" value="PKS"/>
    <property type="match status" value="1"/>
</dbReference>
<dbReference type="InterPro" id="IPR032821">
    <property type="entry name" value="PKS_assoc"/>
</dbReference>
<evidence type="ECO:0000256" key="5">
    <source>
        <dbReference type="ARBA" id="ARBA00023268"/>
    </source>
</evidence>
<dbReference type="Pfam" id="PF16197">
    <property type="entry name" value="KAsynt_C_assoc"/>
    <property type="match status" value="1"/>
</dbReference>
<feature type="domain" description="Ketosynthase family 3 (KS3)" evidence="8">
    <location>
        <begin position="8"/>
        <end position="433"/>
    </location>
</feature>
<proteinExistence type="predicted"/>
<dbReference type="Pfam" id="PF14765">
    <property type="entry name" value="PS-DH"/>
    <property type="match status" value="1"/>
</dbReference>
<keyword evidence="2" id="KW-0597">Phosphoprotein</keyword>
<protein>
    <submittedName>
        <fullName evidence="10">Polyketide synthase</fullName>
    </submittedName>
</protein>
<dbReference type="SMART" id="SM00822">
    <property type="entry name" value="PKS_KR"/>
    <property type="match status" value="1"/>
</dbReference>
<dbReference type="InterPro" id="IPR020841">
    <property type="entry name" value="PKS_Beta-ketoAc_synthase_dom"/>
</dbReference>
<dbReference type="PROSITE" id="PS00012">
    <property type="entry name" value="PHOSPHOPANTETHEINE"/>
    <property type="match status" value="1"/>
</dbReference>
<evidence type="ECO:0000259" key="8">
    <source>
        <dbReference type="PROSITE" id="PS52004"/>
    </source>
</evidence>
<dbReference type="InterPro" id="IPR014043">
    <property type="entry name" value="Acyl_transferase_dom"/>
</dbReference>
<dbReference type="InterPro" id="IPR016035">
    <property type="entry name" value="Acyl_Trfase/lysoPLipase"/>
</dbReference>
<dbReference type="InterPro" id="IPR057326">
    <property type="entry name" value="KR_dom"/>
</dbReference>
<name>A0ABR4YSB9_9MYCO</name>
<dbReference type="InterPro" id="IPR016036">
    <property type="entry name" value="Malonyl_transacylase_ACP-bd"/>
</dbReference>
<dbReference type="Gene3D" id="3.40.50.720">
    <property type="entry name" value="NAD(P)-binding Rossmann-like Domain"/>
    <property type="match status" value="1"/>
</dbReference>
<dbReference type="Pfam" id="PF21089">
    <property type="entry name" value="PKS_DH_N"/>
    <property type="match status" value="1"/>
</dbReference>
<evidence type="ECO:0000256" key="2">
    <source>
        <dbReference type="ARBA" id="ARBA00022553"/>
    </source>
</evidence>
<dbReference type="SMART" id="SM01294">
    <property type="entry name" value="PKS_PP_betabranch"/>
    <property type="match status" value="1"/>
</dbReference>
<dbReference type="SMART" id="SM00825">
    <property type="entry name" value="PKS_KS"/>
    <property type="match status" value="1"/>
</dbReference>
<dbReference type="SUPFAM" id="SSF53901">
    <property type="entry name" value="Thiolase-like"/>
    <property type="match status" value="1"/>
</dbReference>
<accession>A0ABR4YSB9</accession>
<feature type="active site" description="Proton acceptor; for dehydratase activity" evidence="6">
    <location>
        <position position="928"/>
    </location>
</feature>
<dbReference type="InterPro" id="IPR049900">
    <property type="entry name" value="PKS_mFAS_DH"/>
</dbReference>
<evidence type="ECO:0000313" key="10">
    <source>
        <dbReference type="EMBL" id="KHO23838.1"/>
    </source>
</evidence>
<dbReference type="SMART" id="SM00823">
    <property type="entry name" value="PKS_PP"/>
    <property type="match status" value="1"/>
</dbReference>
<dbReference type="Pfam" id="PF00550">
    <property type="entry name" value="PP-binding"/>
    <property type="match status" value="1"/>
</dbReference>
<keyword evidence="5" id="KW-0511">Multifunctional enzyme</keyword>
<dbReference type="Pfam" id="PF02801">
    <property type="entry name" value="Ketoacyl-synt_C"/>
    <property type="match status" value="1"/>
</dbReference>
<dbReference type="Pfam" id="PF00698">
    <property type="entry name" value="Acyl_transf_1"/>
    <property type="match status" value="1"/>
</dbReference>
<dbReference type="SMART" id="SM00827">
    <property type="entry name" value="PKS_AT"/>
    <property type="match status" value="1"/>
</dbReference>
<dbReference type="SUPFAM" id="SSF47336">
    <property type="entry name" value="ACP-like"/>
    <property type="match status" value="1"/>
</dbReference>
<dbReference type="InterPro" id="IPR020806">
    <property type="entry name" value="PKS_PP-bd"/>
</dbReference>
<dbReference type="InterPro" id="IPR020807">
    <property type="entry name" value="PKS_DH"/>
</dbReference>
<evidence type="ECO:0000259" key="7">
    <source>
        <dbReference type="PROSITE" id="PS50075"/>
    </source>
</evidence>
<evidence type="ECO:0000256" key="1">
    <source>
        <dbReference type="ARBA" id="ARBA00022450"/>
    </source>
</evidence>
<dbReference type="Gene3D" id="3.40.366.10">
    <property type="entry name" value="Malonyl-Coenzyme A Acyl Carrier Protein, domain 2"/>
    <property type="match status" value="1"/>
</dbReference>
<dbReference type="InterPro" id="IPR018201">
    <property type="entry name" value="Ketoacyl_synth_AS"/>
</dbReference>
<dbReference type="InterPro" id="IPR014030">
    <property type="entry name" value="Ketoacyl_synth_N"/>
</dbReference>
<organism evidence="10 11">
    <name type="scientific">Mycolicibacterium setense</name>
    <dbReference type="NCBI Taxonomy" id="431269"/>
    <lineage>
        <taxon>Bacteria</taxon>
        <taxon>Bacillati</taxon>
        <taxon>Actinomycetota</taxon>
        <taxon>Actinomycetes</taxon>
        <taxon>Mycobacteriales</taxon>
        <taxon>Mycobacteriaceae</taxon>
        <taxon>Mycolicibacterium</taxon>
    </lineage>
</organism>
<dbReference type="InterPro" id="IPR014031">
    <property type="entry name" value="Ketoacyl_synth_C"/>
</dbReference>
<dbReference type="PROSITE" id="PS52019">
    <property type="entry name" value="PKS_MFAS_DH"/>
    <property type="match status" value="1"/>
</dbReference>
<dbReference type="InterPro" id="IPR036736">
    <property type="entry name" value="ACP-like_sf"/>
</dbReference>
<dbReference type="SUPFAM" id="SSF55048">
    <property type="entry name" value="Probable ACP-binding domain of malonyl-CoA ACP transacylase"/>
    <property type="match status" value="1"/>
</dbReference>
<dbReference type="InterPro" id="IPR050091">
    <property type="entry name" value="PKS_NRPS_Biosynth_Enz"/>
</dbReference>
<feature type="region of interest" description="C-terminal hotdog fold" evidence="6">
    <location>
        <begin position="1033"/>
        <end position="1167"/>
    </location>
</feature>
<dbReference type="Pfam" id="PF08659">
    <property type="entry name" value="KR"/>
    <property type="match status" value="1"/>
</dbReference>
<evidence type="ECO:0000313" key="11">
    <source>
        <dbReference type="Proteomes" id="UP000031004"/>
    </source>
</evidence>
<dbReference type="InterPro" id="IPR049552">
    <property type="entry name" value="PKS_DH_N"/>
</dbReference>
<dbReference type="InterPro" id="IPR016039">
    <property type="entry name" value="Thiolase-like"/>
</dbReference>
<comment type="caution">
    <text evidence="10">The sequence shown here is derived from an EMBL/GenBank/DDBJ whole genome shotgun (WGS) entry which is preliminary data.</text>
</comment>
<evidence type="ECO:0000259" key="9">
    <source>
        <dbReference type="PROSITE" id="PS52019"/>
    </source>
</evidence>
<keyword evidence="3" id="KW-0808">Transferase</keyword>
<sequence>MGPDHSTPEPIAVIGLGCRVAGNVATPADFWNFLVEGRSHVTEVPEERWEPYLRRDPRNAAVLREVTRLGTFLDDLAGFDAEFFGVSPREAEVMDPQQRLALEVSWEALEHAGVSPRALAGSDTAVLMGVNSDDYGKLIMEDLPGIDAWTGIGTSLCGIANRVSHLLDLRGPSVALDAACAASLVAVHQACQMLRAGETSLALAGGVSALIGPGLTRVLDEAGATAPDGRCKTFDAAADGYGRGEGAGVVVLKRLADAERDGDRILAVVRGGATAQDGRTVGIMSPNGAAQADMFRRACAMSGVEPAGVGYIEAHGTGTPTGDPTEVGALAEVYGVGRADQDSCRIGSVKPNIGHLEGGAGVMGLIKTVLALHHEAIPPTAGLRQLTAAVDWDSSGLRVPTEVEPWPRTDTPRQAAVCSYGYGGTIAHILLEEAPAQQDSPPEVSGPVIVPLSARSVQRLTRQAEALADHLRAGHQEVAPVATTLWARRSHEPVRAAVIAEHRHELIAGLDALSQGEAGGGVVTGELPGGQARDAVWVFSGHGSHWTGMGRELLTAEPTFARVIDEVDEVFGRELGFSAREALSSGELGGTDRIQALTFAMQVGLAAVLRERGVRPAAVIGHSVGEVAACVVSGVFELRQGAAVACYRARGFRAVMGCGAMALVRLPFAEAQRRLGERTDVVAAISASAESCVISGQTEAVERVCESWAADGIVVRRVNTDVAFHSPAMDDLTGALADSVAGLEPPRDAVIPLYTTALADARSGAPRDADYWVQNLRGQVRFAEAVTAAAEDGHRLFLEVSAHPVVSHSIVETLLHLGMDDHAVVPLLRRDTSESPAVMTAIATLYCHGAEIDHGVGQADPWAADLPVTQWQHRHFWRVPTAAPGGRAVHDPTGHTLLGGRTDVAGTVTTRMWQTRLDFDTRPYPGDHPVQGTEIVPAAVLLNTFLAAGAGAALTSGAGAALTDVRLRTPVAPARARDLQVVLTDRELTLASRLADAGEELDGGWLTHSSAVVDPVRAEVADVDLDAARARCTELLPPRHVIDTLAELGVAAMGFGWDIEDLRRGEGELLARVTSEPDGTQPSTWTSLVDAATSAASTTFDGPPRLRMPAAIERVQVQAAPPATAMLSVRRRPGTTTTDVAITDESGTVLLSIDGMTFEELENPGRESSATDVRRIVHRVSWHPVPARGERPPSGVVLVGGDVDRLEAAVDDLTEAGVPYVAVEDPAELESIVDFGSLPSELGDHAVVLVLPRDDDAPEAAVDLVVRTLALQQRVGLSARLWALTVGVHEGANVIHAPLWGLGRVAAAEHPQLWGGVVDVADGRLPLTALGSTTGHGVLVVRDGVALAARLSASGSGVAVQASPMQCTPGGTYLITGGTGVLGLRMAQRLADLGARRLVLLSRSGLGDRSAWAEGTESSAVRAVTALEERGVSVTVAAVDIAAPGSADALREVLRPLPPVRGVIHAAGVEAGALLMNTTADEFAAAMHPKVQGTLALHEVFPPAQLDWMVLFSSCGYLAGFPGQGAYGCANSFLDGMARHRRSLGDRTTAVAWTAWRGLGMGSTSEFVAAQLDALGMGTVGADDAMRALDLAMREDTANVVVLPVLPAAAAVPILADVAPEEEPDIAEPAAGEFDPEKLAAHVLTAVASQLGLAESDVNVDLPLVELGVDSIMTVRLRRQLEKQTGLSLPPTLLWEHPTAAAVAARIVELLDPEAGRSLSR</sequence>
<dbReference type="InterPro" id="IPR013968">
    <property type="entry name" value="PKS_KR"/>
</dbReference>
<evidence type="ECO:0000256" key="4">
    <source>
        <dbReference type="ARBA" id="ARBA00022857"/>
    </source>
</evidence>
<keyword evidence="4" id="KW-0521">NADP</keyword>
<feature type="region of interest" description="N-terminal hotdog fold" evidence="6">
    <location>
        <begin position="895"/>
        <end position="1020"/>
    </location>
</feature>
<dbReference type="InterPro" id="IPR006162">
    <property type="entry name" value="Ppantetheine_attach_site"/>
</dbReference>
<dbReference type="RefSeq" id="WP_039322083.1">
    <property type="nucleotide sequence ID" value="NZ_JTLZ01000008.1"/>
</dbReference>
<feature type="active site" description="Proton donor; for dehydratase activity" evidence="6">
    <location>
        <position position="1090"/>
    </location>
</feature>
<gene>
    <name evidence="10" type="ORF">QQ44_16780</name>
</gene>
<dbReference type="SUPFAM" id="SSF51735">
    <property type="entry name" value="NAD(P)-binding Rossmann-fold domains"/>
    <property type="match status" value="2"/>
</dbReference>
<dbReference type="PROSITE" id="PS00606">
    <property type="entry name" value="KS3_1"/>
    <property type="match status" value="1"/>
</dbReference>
<dbReference type="SUPFAM" id="SSF52151">
    <property type="entry name" value="FabD/lysophospholipase-like"/>
    <property type="match status" value="1"/>
</dbReference>
<evidence type="ECO:0000256" key="3">
    <source>
        <dbReference type="ARBA" id="ARBA00022679"/>
    </source>
</evidence>
<dbReference type="Gene3D" id="3.30.70.3290">
    <property type="match status" value="1"/>
</dbReference>
<dbReference type="Proteomes" id="UP000031004">
    <property type="component" value="Unassembled WGS sequence"/>
</dbReference>
<dbReference type="Gene3D" id="1.10.1200.10">
    <property type="entry name" value="ACP-like"/>
    <property type="match status" value="1"/>
</dbReference>
<dbReference type="InterPro" id="IPR001227">
    <property type="entry name" value="Ac_transferase_dom_sf"/>
</dbReference>